<name>A0ABW6USW5_9ACTN</name>
<sequence length="256" mass="29319">MTKRAGRKDRVVASVPRQAQGPVDDSGKRDVIFFVADQGMKAMISAFLGRKEIHHKLGCGPFDFDGRRDIKLARHKDSELPLRAGELLQPWRGEYRRAIVVQDHAYDNPLPPDEIRKRIGEQLEDHWPQYAVVVIEPELENWFWSDHTEVIKKALVWRPRRGDERTPRQVLEEAGLWARGEDKPDDPKGAVEFLHGMKYIGDMSNGIFRRFAEQVPSVRRCTDASFQHLMATLADWFPASGTNTTTSTTSMTERAQ</sequence>
<dbReference type="RefSeq" id="WP_387892062.1">
    <property type="nucleotide sequence ID" value="NZ_JBIAWJ010000026.1"/>
</dbReference>
<evidence type="ECO:0000313" key="2">
    <source>
        <dbReference type="EMBL" id="MFF4526560.1"/>
    </source>
</evidence>
<dbReference type="Proteomes" id="UP001602058">
    <property type="component" value="Unassembled WGS sequence"/>
</dbReference>
<comment type="caution">
    <text evidence="2">The sequence shown here is derived from an EMBL/GenBank/DDBJ whole genome shotgun (WGS) entry which is preliminary data.</text>
</comment>
<proteinExistence type="predicted"/>
<evidence type="ECO:0008006" key="4">
    <source>
        <dbReference type="Google" id="ProtNLM"/>
    </source>
</evidence>
<reference evidence="2 3" key="1">
    <citation type="submission" date="2024-10" db="EMBL/GenBank/DDBJ databases">
        <title>The Natural Products Discovery Center: Release of the First 8490 Sequenced Strains for Exploring Actinobacteria Biosynthetic Diversity.</title>
        <authorList>
            <person name="Kalkreuter E."/>
            <person name="Kautsar S.A."/>
            <person name="Yang D."/>
            <person name="Bader C.D."/>
            <person name="Teijaro C.N."/>
            <person name="Fluegel L."/>
            <person name="Davis C.M."/>
            <person name="Simpson J.R."/>
            <person name="Lauterbach L."/>
            <person name="Steele A.D."/>
            <person name="Gui C."/>
            <person name="Meng S."/>
            <person name="Li G."/>
            <person name="Viehrig K."/>
            <person name="Ye F."/>
            <person name="Su P."/>
            <person name="Kiefer A.F."/>
            <person name="Nichols A."/>
            <person name="Cepeda A.J."/>
            <person name="Yan W."/>
            <person name="Fan B."/>
            <person name="Jiang Y."/>
            <person name="Adhikari A."/>
            <person name="Zheng C.-J."/>
            <person name="Schuster L."/>
            <person name="Cowan T.M."/>
            <person name="Smanski M.J."/>
            <person name="Chevrette M.G."/>
            <person name="De Carvalho L.P.S."/>
            <person name="Shen B."/>
        </authorList>
    </citation>
    <scope>NUCLEOTIDE SEQUENCE [LARGE SCALE GENOMIC DNA]</scope>
    <source>
        <strain evidence="2 3">NPDC001390</strain>
    </source>
</reference>
<gene>
    <name evidence="2" type="ORF">ACFY1D_34785</name>
</gene>
<dbReference type="EMBL" id="JBIAWJ010000026">
    <property type="protein sequence ID" value="MFF4526560.1"/>
    <property type="molecule type" value="Genomic_DNA"/>
</dbReference>
<evidence type="ECO:0000313" key="3">
    <source>
        <dbReference type="Proteomes" id="UP001602058"/>
    </source>
</evidence>
<keyword evidence="3" id="KW-1185">Reference proteome</keyword>
<feature type="region of interest" description="Disordered" evidence="1">
    <location>
        <begin position="1"/>
        <end position="24"/>
    </location>
</feature>
<accession>A0ABW6USW5</accession>
<protein>
    <recommendedName>
        <fullName evidence="4">DUF4276 family protein</fullName>
    </recommendedName>
</protein>
<organism evidence="2 3">
    <name type="scientific">Streptomyces bluensis</name>
    <dbReference type="NCBI Taxonomy" id="33897"/>
    <lineage>
        <taxon>Bacteria</taxon>
        <taxon>Bacillati</taxon>
        <taxon>Actinomycetota</taxon>
        <taxon>Actinomycetes</taxon>
        <taxon>Kitasatosporales</taxon>
        <taxon>Streptomycetaceae</taxon>
        <taxon>Streptomyces</taxon>
    </lineage>
</organism>
<dbReference type="InterPro" id="IPR059210">
    <property type="entry name" value="MADS4-like"/>
</dbReference>
<evidence type="ECO:0000256" key="1">
    <source>
        <dbReference type="SAM" id="MobiDB-lite"/>
    </source>
</evidence>
<dbReference type="NCBIfam" id="NF047734">
    <property type="entry name" value="antiphage_MADS4"/>
    <property type="match status" value="1"/>
</dbReference>